<comment type="similarity">
    <text evidence="3 7">Belongs to the MoeA family.</text>
</comment>
<keyword evidence="4 7" id="KW-0500">Molybdenum</keyword>
<dbReference type="Pfam" id="PF03454">
    <property type="entry name" value="MoeA_C"/>
    <property type="match status" value="1"/>
</dbReference>
<dbReference type="RefSeq" id="WP_381348470.1">
    <property type="nucleotide sequence ID" value="NZ_JBHMCY010000050.1"/>
</dbReference>
<dbReference type="NCBIfam" id="TIGR00177">
    <property type="entry name" value="molyb_syn"/>
    <property type="match status" value="1"/>
</dbReference>
<comment type="function">
    <text evidence="1 7">Catalyzes the insertion of molybdate into adenylated molybdopterin with the concomitant release of AMP.</text>
</comment>
<comment type="cofactor">
    <cofactor evidence="7">
        <name>Mg(2+)</name>
        <dbReference type="ChEBI" id="CHEBI:18420"/>
    </cofactor>
</comment>
<keyword evidence="7" id="KW-0808">Transferase</keyword>
<evidence type="ECO:0000256" key="2">
    <source>
        <dbReference type="ARBA" id="ARBA00005046"/>
    </source>
</evidence>
<feature type="domain" description="MoaB/Mog" evidence="8">
    <location>
        <begin position="211"/>
        <end position="357"/>
    </location>
</feature>
<evidence type="ECO:0000313" key="10">
    <source>
        <dbReference type="Proteomes" id="UP001589709"/>
    </source>
</evidence>
<comment type="catalytic activity">
    <reaction evidence="6">
        <text>adenylyl-molybdopterin + molybdate = Mo-molybdopterin + AMP + H(+)</text>
        <dbReference type="Rhea" id="RHEA:35047"/>
        <dbReference type="ChEBI" id="CHEBI:15378"/>
        <dbReference type="ChEBI" id="CHEBI:36264"/>
        <dbReference type="ChEBI" id="CHEBI:62727"/>
        <dbReference type="ChEBI" id="CHEBI:71302"/>
        <dbReference type="ChEBI" id="CHEBI:456215"/>
        <dbReference type="EC" id="2.10.1.1"/>
    </reaction>
</comment>
<dbReference type="InterPro" id="IPR038987">
    <property type="entry name" value="MoeA-like"/>
</dbReference>
<dbReference type="SUPFAM" id="SSF63867">
    <property type="entry name" value="MoeA C-terminal domain-like"/>
    <property type="match status" value="1"/>
</dbReference>
<gene>
    <name evidence="9" type="primary">glp</name>
    <name evidence="9" type="ORF">ACFF45_23765</name>
</gene>
<comment type="pathway">
    <text evidence="2 7">Cofactor biosynthesis; molybdopterin biosynthesis.</text>
</comment>
<dbReference type="InterPro" id="IPR036688">
    <property type="entry name" value="MoeA_C_domain_IV_sf"/>
</dbReference>
<dbReference type="InterPro" id="IPR005110">
    <property type="entry name" value="MoeA_linker/N"/>
</dbReference>
<evidence type="ECO:0000313" key="9">
    <source>
        <dbReference type="EMBL" id="MFB9465641.1"/>
    </source>
</evidence>
<dbReference type="Gene3D" id="2.40.340.10">
    <property type="entry name" value="MoeA, C-terminal, domain IV"/>
    <property type="match status" value="1"/>
</dbReference>
<dbReference type="InterPro" id="IPR005111">
    <property type="entry name" value="MoeA_C_domain_IV"/>
</dbReference>
<dbReference type="InterPro" id="IPR036135">
    <property type="entry name" value="MoeA_linker/N_sf"/>
</dbReference>
<dbReference type="SUPFAM" id="SSF63882">
    <property type="entry name" value="MoeA N-terminal region -like"/>
    <property type="match status" value="1"/>
</dbReference>
<dbReference type="InterPro" id="IPR036425">
    <property type="entry name" value="MoaB/Mog-like_dom_sf"/>
</dbReference>
<evidence type="ECO:0000256" key="3">
    <source>
        <dbReference type="ARBA" id="ARBA00010763"/>
    </source>
</evidence>
<comment type="caution">
    <text evidence="9">The sequence shown here is derived from an EMBL/GenBank/DDBJ whole genome shotgun (WGS) entry which is preliminary data.</text>
</comment>
<dbReference type="Pfam" id="PF03453">
    <property type="entry name" value="MoeA_N"/>
    <property type="match status" value="1"/>
</dbReference>
<dbReference type="CDD" id="cd00887">
    <property type="entry name" value="MoeA"/>
    <property type="match status" value="1"/>
</dbReference>
<organism evidence="9 10">
    <name type="scientific">Streptomyces cinereospinus</name>
    <dbReference type="NCBI Taxonomy" id="285561"/>
    <lineage>
        <taxon>Bacteria</taxon>
        <taxon>Bacillati</taxon>
        <taxon>Actinomycetota</taxon>
        <taxon>Actinomycetes</taxon>
        <taxon>Kitasatosporales</taxon>
        <taxon>Streptomycetaceae</taxon>
        <taxon>Streptomyces</taxon>
    </lineage>
</organism>
<dbReference type="Proteomes" id="UP001589709">
    <property type="component" value="Unassembled WGS sequence"/>
</dbReference>
<evidence type="ECO:0000256" key="1">
    <source>
        <dbReference type="ARBA" id="ARBA00002901"/>
    </source>
</evidence>
<dbReference type="Pfam" id="PF00994">
    <property type="entry name" value="MoCF_biosynth"/>
    <property type="match status" value="1"/>
</dbReference>
<evidence type="ECO:0000256" key="5">
    <source>
        <dbReference type="ARBA" id="ARBA00023150"/>
    </source>
</evidence>
<dbReference type="EMBL" id="JBHMCY010000050">
    <property type="protein sequence ID" value="MFB9465641.1"/>
    <property type="molecule type" value="Genomic_DNA"/>
</dbReference>
<evidence type="ECO:0000259" key="8">
    <source>
        <dbReference type="SMART" id="SM00852"/>
    </source>
</evidence>
<name>A0ABV5N5R7_9ACTN</name>
<reference evidence="9 10" key="1">
    <citation type="submission" date="2024-09" db="EMBL/GenBank/DDBJ databases">
        <authorList>
            <person name="Sun Q."/>
            <person name="Mori K."/>
        </authorList>
    </citation>
    <scope>NUCLEOTIDE SEQUENCE [LARGE SCALE GENOMIC DNA]</scope>
    <source>
        <strain evidence="9 10">JCM 6917</strain>
    </source>
</reference>
<keyword evidence="7" id="KW-0479">Metal-binding</keyword>
<accession>A0ABV5N5R7</accession>
<dbReference type="SUPFAM" id="SSF53218">
    <property type="entry name" value="Molybdenum cofactor biosynthesis proteins"/>
    <property type="match status" value="1"/>
</dbReference>
<proteinExistence type="inferred from homology"/>
<keyword evidence="5 7" id="KW-0501">Molybdenum cofactor biosynthesis</keyword>
<keyword evidence="10" id="KW-1185">Reference proteome</keyword>
<dbReference type="NCBIfam" id="NF045515">
    <property type="entry name" value="Glp_gephyrin"/>
    <property type="match status" value="1"/>
</dbReference>
<keyword evidence="7" id="KW-0460">Magnesium</keyword>
<dbReference type="Gene3D" id="3.90.105.10">
    <property type="entry name" value="Molybdopterin biosynthesis moea protein, domain 2"/>
    <property type="match status" value="1"/>
</dbReference>
<evidence type="ECO:0000256" key="6">
    <source>
        <dbReference type="ARBA" id="ARBA00047317"/>
    </source>
</evidence>
<dbReference type="SMART" id="SM00852">
    <property type="entry name" value="MoCF_biosynth"/>
    <property type="match status" value="1"/>
</dbReference>
<dbReference type="Gene3D" id="2.170.190.11">
    <property type="entry name" value="Molybdopterin biosynthesis moea protein, domain 3"/>
    <property type="match status" value="1"/>
</dbReference>
<sequence length="440" mass="45204">MSTAAPRATGQDHLWSVDEHLEDILDTVRPLEPIELQLLDAQGCVLVDDVTVPVSLPPFDNSSMDGYAVRVADVAGASEEFPAVLEVVGDVAAGQAELVPVGPGQAARIMTGAPLPPGAETVVPVEWTDGGLGGGPATGMRARSLGPEGAAGQVRVHRPAEARAHVRAQGSDVKAGDRALAAGTVLGPPQIALLAAIGRGTVRVRPRPRVVVLSTGSELVQPGEGLGGGQIYDSNSFALTAAARDAGAIAYRVGAVADDVETLRTAIEDQLVRADLMVTTGGVSVGAYDVVKEALSHVGDEDEPGSGIEFRRLAMQPGKPQGFGSIGPEHTPLLALPGNPVSSYVSFELFVRPAIRTLMGLADVHRPRTRATLAADAALTSPKGRRQFLRGSYADGRVTPVGGAGSHLVAALAQADALIVVPEDAESVEPGAEVEVVLLG</sequence>
<dbReference type="EC" id="2.10.1.1" evidence="7"/>
<dbReference type="Gene3D" id="3.40.980.10">
    <property type="entry name" value="MoaB/Mog-like domain"/>
    <property type="match status" value="1"/>
</dbReference>
<evidence type="ECO:0000256" key="4">
    <source>
        <dbReference type="ARBA" id="ARBA00022505"/>
    </source>
</evidence>
<dbReference type="PANTHER" id="PTHR10192:SF5">
    <property type="entry name" value="GEPHYRIN"/>
    <property type="match status" value="1"/>
</dbReference>
<dbReference type="PANTHER" id="PTHR10192">
    <property type="entry name" value="MOLYBDOPTERIN BIOSYNTHESIS PROTEIN"/>
    <property type="match status" value="1"/>
</dbReference>
<evidence type="ECO:0000256" key="7">
    <source>
        <dbReference type="RuleBase" id="RU365090"/>
    </source>
</evidence>
<dbReference type="InterPro" id="IPR001453">
    <property type="entry name" value="MoaB/Mog_dom"/>
</dbReference>
<protein>
    <recommendedName>
        <fullName evidence="7">Molybdopterin molybdenumtransferase</fullName>
        <ecNumber evidence="7">2.10.1.1</ecNumber>
    </recommendedName>
</protein>